<evidence type="ECO:0000313" key="4">
    <source>
        <dbReference type="Proteomes" id="UP000688137"/>
    </source>
</evidence>
<dbReference type="Proteomes" id="UP000688137">
    <property type="component" value="Unassembled WGS sequence"/>
</dbReference>
<proteinExistence type="predicted"/>
<feature type="compositionally biased region" description="Polar residues" evidence="2">
    <location>
        <begin position="290"/>
        <end position="300"/>
    </location>
</feature>
<keyword evidence="4" id="KW-1185">Reference proteome</keyword>
<feature type="compositionally biased region" description="Polar residues" evidence="2">
    <location>
        <begin position="313"/>
        <end position="339"/>
    </location>
</feature>
<evidence type="ECO:0000256" key="1">
    <source>
        <dbReference type="SAM" id="Coils"/>
    </source>
</evidence>
<protein>
    <submittedName>
        <fullName evidence="3">Uncharacterized protein</fullName>
    </submittedName>
</protein>
<dbReference type="OMA" id="CIKFFEQ"/>
<dbReference type="EMBL" id="CAJJDM010000134">
    <property type="protein sequence ID" value="CAD8106475.1"/>
    <property type="molecule type" value="Genomic_DNA"/>
</dbReference>
<evidence type="ECO:0000256" key="2">
    <source>
        <dbReference type="SAM" id="MobiDB-lite"/>
    </source>
</evidence>
<gene>
    <name evidence="3" type="ORF">PPRIM_AZ9-3.1.T1310007</name>
</gene>
<reference evidence="3" key="1">
    <citation type="submission" date="2021-01" db="EMBL/GenBank/DDBJ databases">
        <authorList>
            <consortium name="Genoscope - CEA"/>
            <person name="William W."/>
        </authorList>
    </citation>
    <scope>NUCLEOTIDE SEQUENCE</scope>
</reference>
<name>A0A8S1PTD9_PARPR</name>
<feature type="coiled-coil region" evidence="1">
    <location>
        <begin position="156"/>
        <end position="224"/>
    </location>
</feature>
<keyword evidence="1" id="KW-0175">Coiled coil</keyword>
<dbReference type="CDD" id="cd19756">
    <property type="entry name" value="Bbox2"/>
    <property type="match status" value="1"/>
</dbReference>
<feature type="region of interest" description="Disordered" evidence="2">
    <location>
        <begin position="290"/>
        <end position="339"/>
    </location>
</feature>
<accession>A0A8S1PTD9</accession>
<evidence type="ECO:0000313" key="3">
    <source>
        <dbReference type="EMBL" id="CAD8106475.1"/>
    </source>
</evidence>
<comment type="caution">
    <text evidence="3">The sequence shown here is derived from an EMBL/GenBank/DDBJ whole genome shotgun (WGS) entry which is preliminary data.</text>
</comment>
<sequence length="663" mass="77545">MNLAISSSSEEESSYNAKEQDRILKNSNIFKQKANSHLNCLKHPNKKAKYYAQNDNRTLFCSKCALNLALKGHRIEESAVAELELQRQMRINQFQEMMKQALLVCNSKIICLNNLQISQKQQLEDQKINCIKFFEQVIETAQQLKQTYIQKFQHDHSSLEQNILDCQQAVTNYEKQLQQYQIDIDKNHTNIVKKMEMKPFEDIMQRYEKRVRSIQQLLSEMKLESGVKINQFEQSSILTFMNKMCYNILLNDTSQSIKSRNNSINFNNPSIDMKVLDILENDDIYQSTFSNTIKDSNSQNPPSPISKLPIYKSNGSNPISTIQNSRRESNSNTPESWNHTNIQNCDQQSQINQQINSHNVSLNEQPIVINQQQQIQEKFSVKEIVKLANENAQNVEQPKNLEITPLIHQKSQSIMPQSIKIHNHQKNQYDLNTINKSQDSKQRKKQPSVDQIEQKRFYILNQNQQKSQLSQEDTLKDRIFKELSGHSSESVYNQVLKINTLQQKMKKGKENTQIDWTVKYISKKMSNQLIDNILFSNRKLYFINYIYVILPKNNKKEIFFIIWFAYLTLGNSIVGKKASEQFFPHIMDWLKKQEQKVDQVLAFSALTEIIQQTDEELFQNTVNSEFIKSFQQQKKKSLSMLGQKVQRNSFKMNSSIILTTSKL</sequence>
<organism evidence="3 4">
    <name type="scientific">Paramecium primaurelia</name>
    <dbReference type="NCBI Taxonomy" id="5886"/>
    <lineage>
        <taxon>Eukaryota</taxon>
        <taxon>Sar</taxon>
        <taxon>Alveolata</taxon>
        <taxon>Ciliophora</taxon>
        <taxon>Intramacronucleata</taxon>
        <taxon>Oligohymenophorea</taxon>
        <taxon>Peniculida</taxon>
        <taxon>Parameciidae</taxon>
        <taxon>Paramecium</taxon>
    </lineage>
</organism>
<dbReference type="AlphaFoldDB" id="A0A8S1PTD9"/>